<feature type="region of interest" description="Disordered" evidence="1">
    <location>
        <begin position="180"/>
        <end position="209"/>
    </location>
</feature>
<protein>
    <recommendedName>
        <fullName evidence="4">Invasion associated locus B family protein</fullName>
    </recommendedName>
</protein>
<dbReference type="AlphaFoldDB" id="A0A1B2EZL6"/>
<proteinExistence type="predicted"/>
<feature type="chain" id="PRO_5008536597" description="Invasion associated locus B family protein" evidence="2">
    <location>
        <begin position="25"/>
        <end position="209"/>
    </location>
</feature>
<evidence type="ECO:0000313" key="3">
    <source>
        <dbReference type="EMBL" id="ANY85406.1"/>
    </source>
</evidence>
<keyword evidence="2" id="KW-0732">Signal</keyword>
<reference evidence="3" key="1">
    <citation type="submission" date="2016-07" db="EMBL/GenBank/DDBJ databases">
        <title>Microvirga ossetica sp. nov. a new species of rhizobia isolated from root nodules of the legume species Vicia alpestris Steven originated from North Ossetia region in the Caucasus.</title>
        <authorList>
            <person name="Safronova V.I."/>
            <person name="Kuznetsova I.G."/>
            <person name="Sazanova A.L."/>
            <person name="Belimov A."/>
            <person name="Andronov E."/>
            <person name="Osledkin Y.S."/>
            <person name="Onishchuk O.P."/>
            <person name="Kurchak O.N."/>
            <person name="Shaposhnikov A.I."/>
            <person name="Willems A."/>
            <person name="Tikhonovich I.A."/>
        </authorList>
    </citation>
    <scope>NUCLEOTIDE SEQUENCE [LARGE SCALE GENOMIC DNA]</scope>
    <source>
        <strain evidence="3">V5/3M</strain>
        <plasmid evidence="3">unnamed5</plasmid>
    </source>
</reference>
<gene>
    <name evidence="3" type="ORF">BB934_45135</name>
</gene>
<dbReference type="RefSeq" id="WP_099516178.1">
    <property type="nucleotide sequence ID" value="NZ_CP016621.1"/>
</dbReference>
<dbReference type="EMBL" id="CP016621">
    <property type="protein sequence ID" value="ANY85406.1"/>
    <property type="molecule type" value="Genomic_DNA"/>
</dbReference>
<name>A0A1B2EZL6_9HYPH</name>
<sequence>MFNRIGIVLLAMAAVGAVALAANAQEPTQGAPKEASKDAPKPQPGIAPRVLTVATSAGWAMTCNARVDGARAQTLVGKDVVPSPFDRNTGSVSVFIVGNLADENDRIGFVTGRSRGPVDPIVGVETLCASPMIVVAQGSIDRADDKVVTATVAEVGLPSGAAASPPAGMRGAFPGAMPNAAARAEAQARARAGANAAARPTPGATQTQN</sequence>
<organism evidence="3">
    <name type="scientific">Microvirga ossetica</name>
    <dbReference type="NCBI Taxonomy" id="1882682"/>
    <lineage>
        <taxon>Bacteria</taxon>
        <taxon>Pseudomonadati</taxon>
        <taxon>Pseudomonadota</taxon>
        <taxon>Alphaproteobacteria</taxon>
        <taxon>Hyphomicrobiales</taxon>
        <taxon>Methylobacteriaceae</taxon>
        <taxon>Microvirga</taxon>
    </lineage>
</organism>
<evidence type="ECO:0000256" key="1">
    <source>
        <dbReference type="SAM" id="MobiDB-lite"/>
    </source>
</evidence>
<feature type="signal peptide" evidence="2">
    <location>
        <begin position="1"/>
        <end position="24"/>
    </location>
</feature>
<feature type="region of interest" description="Disordered" evidence="1">
    <location>
        <begin position="26"/>
        <end position="46"/>
    </location>
</feature>
<evidence type="ECO:0000256" key="2">
    <source>
        <dbReference type="SAM" id="SignalP"/>
    </source>
</evidence>
<keyword evidence="3" id="KW-0614">Plasmid</keyword>
<evidence type="ECO:0008006" key="4">
    <source>
        <dbReference type="Google" id="ProtNLM"/>
    </source>
</evidence>
<accession>A0A1B2EZL6</accession>
<dbReference type="KEGG" id="moc:BB934_45135"/>
<geneLocation type="plasmid" evidence="3">
    <name>unnamed5</name>
</geneLocation>